<dbReference type="Proteomes" id="UP000070620">
    <property type="component" value="Unassembled WGS sequence"/>
</dbReference>
<dbReference type="GO" id="GO:0016491">
    <property type="term" value="F:oxidoreductase activity"/>
    <property type="evidence" value="ECO:0007669"/>
    <property type="project" value="UniProtKB-KW"/>
</dbReference>
<protein>
    <submittedName>
        <fullName evidence="3">Aldo/keto reductase</fullName>
    </submittedName>
</protein>
<dbReference type="AlphaFoldDB" id="A0A136PVG3"/>
<dbReference type="InterPro" id="IPR023210">
    <property type="entry name" value="NADP_OxRdtase_dom"/>
</dbReference>
<comment type="caution">
    <text evidence="3">The sequence shown here is derived from an EMBL/GenBank/DDBJ whole genome shotgun (WGS) entry which is preliminary data.</text>
</comment>
<dbReference type="InterPro" id="IPR050523">
    <property type="entry name" value="AKR_Detox_Biosynth"/>
</dbReference>
<proteinExistence type="predicted"/>
<dbReference type="Pfam" id="PF00248">
    <property type="entry name" value="Aldo_ket_red"/>
    <property type="match status" value="1"/>
</dbReference>
<evidence type="ECO:0000313" key="4">
    <source>
        <dbReference type="Proteomes" id="UP000070620"/>
    </source>
</evidence>
<dbReference type="RefSeq" id="WP_067362241.1">
    <property type="nucleotide sequence ID" value="NZ_JBIUBN010000032.1"/>
</dbReference>
<keyword evidence="4" id="KW-1185">Reference proteome</keyword>
<feature type="domain" description="NADP-dependent oxidoreductase" evidence="2">
    <location>
        <begin position="18"/>
        <end position="319"/>
    </location>
</feature>
<dbReference type="PANTHER" id="PTHR43364:SF4">
    <property type="entry name" value="NAD(P)-LINKED OXIDOREDUCTASE SUPERFAMILY PROTEIN"/>
    <property type="match status" value="1"/>
</dbReference>
<dbReference type="OrthoDB" id="9768793at2"/>
<evidence type="ECO:0000256" key="1">
    <source>
        <dbReference type="ARBA" id="ARBA00023002"/>
    </source>
</evidence>
<evidence type="ECO:0000259" key="2">
    <source>
        <dbReference type="Pfam" id="PF00248"/>
    </source>
</evidence>
<dbReference type="PRINTS" id="PR00069">
    <property type="entry name" value="ALDKETRDTASE"/>
</dbReference>
<dbReference type="CDD" id="cd19102">
    <property type="entry name" value="AKR_unchar"/>
    <property type="match status" value="1"/>
</dbReference>
<organism evidence="3 4">
    <name type="scientific">Micromonospora rosaria</name>
    <dbReference type="NCBI Taxonomy" id="47874"/>
    <lineage>
        <taxon>Bacteria</taxon>
        <taxon>Bacillati</taxon>
        <taxon>Actinomycetota</taxon>
        <taxon>Actinomycetes</taxon>
        <taxon>Micromonosporales</taxon>
        <taxon>Micromonosporaceae</taxon>
        <taxon>Micromonospora</taxon>
    </lineage>
</organism>
<accession>A0A136PVG3</accession>
<dbReference type="InterPro" id="IPR020471">
    <property type="entry name" value="AKR"/>
</dbReference>
<gene>
    <name evidence="3" type="ORF">AWW66_08420</name>
</gene>
<evidence type="ECO:0000313" key="3">
    <source>
        <dbReference type="EMBL" id="KXK62458.1"/>
    </source>
</evidence>
<dbReference type="SUPFAM" id="SSF51430">
    <property type="entry name" value="NAD(P)-linked oxidoreductase"/>
    <property type="match status" value="1"/>
</dbReference>
<dbReference type="EMBL" id="LRQV01000019">
    <property type="protein sequence ID" value="KXK62458.1"/>
    <property type="molecule type" value="Genomic_DNA"/>
</dbReference>
<name>A0A136PVG3_9ACTN</name>
<dbReference type="GO" id="GO:0005829">
    <property type="term" value="C:cytosol"/>
    <property type="evidence" value="ECO:0007669"/>
    <property type="project" value="TreeGrafter"/>
</dbReference>
<dbReference type="PANTHER" id="PTHR43364">
    <property type="entry name" value="NADH-SPECIFIC METHYLGLYOXAL REDUCTASE-RELATED"/>
    <property type="match status" value="1"/>
</dbReference>
<dbReference type="InterPro" id="IPR036812">
    <property type="entry name" value="NAD(P)_OxRdtase_dom_sf"/>
</dbReference>
<dbReference type="Gene3D" id="3.20.20.100">
    <property type="entry name" value="NADP-dependent oxidoreductase domain"/>
    <property type="match status" value="1"/>
</dbReference>
<sequence length="336" mass="36499">MTALPSVRLGRSPLTITRIGLGTWALGGDDWFFGWGPQDRAAALDTIRHAVEHAGLNWLDTAPVYGLGHAEELVGEALASLPRSSRPYIFSKCGPVWGDDVEPGTVAGRRESIERQLDASLRRLGLECVDLLQMHWPTTDGTPLEEYWQTMADLRTKGKIRAAGLSNHRLDELRRAHALAPVDSFQPPLSALDRGAAEEIAWCARNQVGVIAYSPLGSGLLTGAFSTERTAALPPTDWRSRDPRFRGRGLQKTLHLTRTLTDIATRHDATTSAVAIAWVLAWRGVTGAITGARRPDQIDDWSTGATMRLSAADLEAIATVLREERVGSGPTHPPGT</sequence>
<reference evidence="3 4" key="1">
    <citation type="submission" date="2016-01" db="EMBL/GenBank/DDBJ databases">
        <title>Whole genome sequence and analysis of Micromonospora rosaria DSM 803, which can produce antibacterial substance rosamicin.</title>
        <authorList>
            <person name="Yang H."/>
            <person name="He X."/>
            <person name="Zhu D."/>
        </authorList>
    </citation>
    <scope>NUCLEOTIDE SEQUENCE [LARGE SCALE GENOMIC DNA]</scope>
    <source>
        <strain evidence="3 4">DSM 803</strain>
    </source>
</reference>
<keyword evidence="1" id="KW-0560">Oxidoreductase</keyword>